<evidence type="ECO:0000313" key="2">
    <source>
        <dbReference type="EMBL" id="TNN74485.1"/>
    </source>
</evidence>
<dbReference type="Proteomes" id="UP000314294">
    <property type="component" value="Unassembled WGS sequence"/>
</dbReference>
<keyword evidence="3" id="KW-1185">Reference proteome</keyword>
<dbReference type="AlphaFoldDB" id="A0A4Z2IAP8"/>
<protein>
    <submittedName>
        <fullName evidence="2">Uncharacterized protein</fullName>
    </submittedName>
</protein>
<name>A0A4Z2IAP8_9TELE</name>
<dbReference type="EMBL" id="SRLO01000113">
    <property type="protein sequence ID" value="TNN74485.1"/>
    <property type="molecule type" value="Genomic_DNA"/>
</dbReference>
<organism evidence="2 3">
    <name type="scientific">Liparis tanakae</name>
    <name type="common">Tanaka's snailfish</name>
    <dbReference type="NCBI Taxonomy" id="230148"/>
    <lineage>
        <taxon>Eukaryota</taxon>
        <taxon>Metazoa</taxon>
        <taxon>Chordata</taxon>
        <taxon>Craniata</taxon>
        <taxon>Vertebrata</taxon>
        <taxon>Euteleostomi</taxon>
        <taxon>Actinopterygii</taxon>
        <taxon>Neopterygii</taxon>
        <taxon>Teleostei</taxon>
        <taxon>Neoteleostei</taxon>
        <taxon>Acanthomorphata</taxon>
        <taxon>Eupercaria</taxon>
        <taxon>Perciformes</taxon>
        <taxon>Cottioidei</taxon>
        <taxon>Cottales</taxon>
        <taxon>Liparidae</taxon>
        <taxon>Liparis</taxon>
    </lineage>
</organism>
<evidence type="ECO:0000256" key="1">
    <source>
        <dbReference type="SAM" id="MobiDB-lite"/>
    </source>
</evidence>
<feature type="region of interest" description="Disordered" evidence="1">
    <location>
        <begin position="39"/>
        <end position="67"/>
    </location>
</feature>
<feature type="compositionally biased region" description="Polar residues" evidence="1">
    <location>
        <begin position="56"/>
        <end position="67"/>
    </location>
</feature>
<reference evidence="2 3" key="1">
    <citation type="submission" date="2019-03" db="EMBL/GenBank/DDBJ databases">
        <title>First draft genome of Liparis tanakae, snailfish: a comprehensive survey of snailfish specific genes.</title>
        <authorList>
            <person name="Kim W."/>
            <person name="Song I."/>
            <person name="Jeong J.-H."/>
            <person name="Kim D."/>
            <person name="Kim S."/>
            <person name="Ryu S."/>
            <person name="Song J.Y."/>
            <person name="Lee S.K."/>
        </authorList>
    </citation>
    <scope>NUCLEOTIDE SEQUENCE [LARGE SCALE GENOMIC DNA]</scope>
    <source>
        <tissue evidence="2">Muscle</tissue>
    </source>
</reference>
<gene>
    <name evidence="2" type="ORF">EYF80_015265</name>
</gene>
<feature type="compositionally biased region" description="Acidic residues" evidence="1">
    <location>
        <begin position="39"/>
        <end position="52"/>
    </location>
</feature>
<sequence>MDREKSMNGYEVVKACLRAAGAADVAAAFLRAALAAADAEEEDQKEASDDDEQHQSPDVSPGASTEQKYIPLSHHITSVITSSAAPRELLNSCSLSQAVVTCGVVLQYGVLAEALEPPGDQDILEVCRGGVVTAEGDGGKQGCAALQLRNIDLNTHTH</sequence>
<proteinExistence type="predicted"/>
<accession>A0A4Z2IAP8</accession>
<comment type="caution">
    <text evidence="2">The sequence shown here is derived from an EMBL/GenBank/DDBJ whole genome shotgun (WGS) entry which is preliminary data.</text>
</comment>
<evidence type="ECO:0000313" key="3">
    <source>
        <dbReference type="Proteomes" id="UP000314294"/>
    </source>
</evidence>